<dbReference type="RefSeq" id="WP_029160969.1">
    <property type="nucleotide sequence ID" value="NZ_CP009933.1"/>
</dbReference>
<dbReference type="HOGENOM" id="CLU_556332_0_0_9"/>
<name>A0A0E3JPD7_CLOSL</name>
<dbReference type="AlphaFoldDB" id="A0A0E3JPD7"/>
<dbReference type="EMBL" id="CP009933">
    <property type="protein sequence ID" value="AKA70179.1"/>
    <property type="molecule type" value="Genomic_DNA"/>
</dbReference>
<organism evidence="2 3">
    <name type="scientific">Clostridium scatologenes</name>
    <dbReference type="NCBI Taxonomy" id="1548"/>
    <lineage>
        <taxon>Bacteria</taxon>
        <taxon>Bacillati</taxon>
        <taxon>Bacillota</taxon>
        <taxon>Clostridia</taxon>
        <taxon>Eubacteriales</taxon>
        <taxon>Clostridiaceae</taxon>
        <taxon>Clostridium</taxon>
    </lineage>
</organism>
<sequence length="490" mass="55755">MDFSLDIGELTATIREYENAIKDLEEQKENINKAIKELTDLGWSGEAKDKFMEIHIKKQEFYTNLIEKMKYTKNALENEEKPRAIQLKKRSENFEACIKRSAGGVALTNDDTGIISLQYGGQFSINNNVDECVNNHFKKMDSKFVEILNLANSLTFTSFPIGEDVEKARNSLKDQTTSLTDFKDSFNAYCNGVRDMEENICSVFSKISGITEGMSKFRGMSIISEGGQVDKNKVMQLMLKNPGELTAEEKQILEYAKVVLGEDEYKKIKETVFTYEEARKYIKSDILGLNVGLKTYFPNEISNLPKQITYEKDGYIYIYRLEESKQYFMGAELPNDDIITKDGQIISSKLYGYKLDYTDEPKISMGTVFVSPTKGMAAATNSREIIFDTASSHDSARKVLIKELDSTGTFKNGSKAYQGRLQSSYGHEKQIGRQSLDGKVRWRLDFDSEMGVHYNIEDFTNGKGANAVKKVIPIDILESEYRKIINLWNK</sequence>
<evidence type="ECO:0008006" key="4">
    <source>
        <dbReference type="Google" id="ProtNLM"/>
    </source>
</evidence>
<evidence type="ECO:0000256" key="1">
    <source>
        <dbReference type="SAM" id="Coils"/>
    </source>
</evidence>
<evidence type="ECO:0000313" key="2">
    <source>
        <dbReference type="EMBL" id="AKA70179.1"/>
    </source>
</evidence>
<dbReference type="SUPFAM" id="SSF140453">
    <property type="entry name" value="EsxAB dimer-like"/>
    <property type="match status" value="1"/>
</dbReference>
<keyword evidence="3" id="KW-1185">Reference proteome</keyword>
<gene>
    <name evidence="2" type="ORF">CSCA_3054</name>
</gene>
<feature type="coiled-coil region" evidence="1">
    <location>
        <begin position="7"/>
        <end position="41"/>
    </location>
</feature>
<dbReference type="InterPro" id="IPR036689">
    <property type="entry name" value="ESAT-6-like_sf"/>
</dbReference>
<accession>A0A0E3JPD7</accession>
<proteinExistence type="predicted"/>
<keyword evidence="1" id="KW-0175">Coiled coil</keyword>
<evidence type="ECO:0000313" key="3">
    <source>
        <dbReference type="Proteomes" id="UP000033115"/>
    </source>
</evidence>
<dbReference type="KEGG" id="csq:CSCA_3054"/>
<protein>
    <recommendedName>
        <fullName evidence="4">LXG domain-containing protein</fullName>
    </recommendedName>
</protein>
<dbReference type="STRING" id="1548.CSCA_3054"/>
<reference evidence="2 3" key="1">
    <citation type="journal article" date="2015" name="J. Biotechnol.">
        <title>Complete genome sequence of a malodorant-producing acetogen, Clostridium scatologenes ATCC 25775(T).</title>
        <authorList>
            <person name="Zhu Z."/>
            <person name="Guo T."/>
            <person name="Zheng H."/>
            <person name="Song T."/>
            <person name="Ouyang P."/>
            <person name="Xie J."/>
        </authorList>
    </citation>
    <scope>NUCLEOTIDE SEQUENCE [LARGE SCALE GENOMIC DNA]</scope>
    <source>
        <strain evidence="2 3">ATCC 25775</strain>
    </source>
</reference>
<dbReference type="CDD" id="cd20692">
    <property type="entry name" value="CdiA-CT_Ec-like"/>
    <property type="match status" value="1"/>
</dbReference>
<dbReference type="Proteomes" id="UP000033115">
    <property type="component" value="Chromosome"/>
</dbReference>